<dbReference type="PANTHER" id="PTHR43229:SF2">
    <property type="entry name" value="NODULATION PROTEIN J"/>
    <property type="match status" value="1"/>
</dbReference>
<dbReference type="Pfam" id="PF01061">
    <property type="entry name" value="ABC2_membrane"/>
    <property type="match status" value="1"/>
</dbReference>
<gene>
    <name evidence="8" type="ORF">EBO15_15605</name>
</gene>
<comment type="similarity">
    <text evidence="6">Belongs to the ABC-2 integral membrane protein family.</text>
</comment>
<dbReference type="GO" id="GO:0140359">
    <property type="term" value="F:ABC-type transporter activity"/>
    <property type="evidence" value="ECO:0007669"/>
    <property type="project" value="InterPro"/>
</dbReference>
<proteinExistence type="inferred from homology"/>
<keyword evidence="2 6" id="KW-0812">Transmembrane</keyword>
<organism evidence="8 9">
    <name type="scientific">Actinomadura harenae</name>
    <dbReference type="NCBI Taxonomy" id="2483351"/>
    <lineage>
        <taxon>Bacteria</taxon>
        <taxon>Bacillati</taxon>
        <taxon>Actinomycetota</taxon>
        <taxon>Actinomycetes</taxon>
        <taxon>Streptosporangiales</taxon>
        <taxon>Thermomonosporaceae</taxon>
        <taxon>Actinomadura</taxon>
    </lineage>
</organism>
<dbReference type="InterPro" id="IPR013525">
    <property type="entry name" value="ABC2_TM"/>
</dbReference>
<reference evidence="8 9" key="1">
    <citation type="submission" date="2018-10" db="EMBL/GenBank/DDBJ databases">
        <title>Isolation from soil.</title>
        <authorList>
            <person name="Hu J."/>
        </authorList>
    </citation>
    <scope>NUCLEOTIDE SEQUENCE [LARGE SCALE GENOMIC DNA]</scope>
    <source>
        <strain evidence="8 9">NEAU-Ht49</strain>
    </source>
</reference>
<accession>A0A3M2M1W2</accession>
<feature type="transmembrane region" description="Helical" evidence="6">
    <location>
        <begin position="198"/>
        <end position="220"/>
    </location>
</feature>
<evidence type="ECO:0000256" key="6">
    <source>
        <dbReference type="RuleBase" id="RU361157"/>
    </source>
</evidence>
<dbReference type="PANTHER" id="PTHR43229">
    <property type="entry name" value="NODULATION PROTEIN J"/>
    <property type="match status" value="1"/>
</dbReference>
<feature type="transmembrane region" description="Helical" evidence="6">
    <location>
        <begin position="116"/>
        <end position="149"/>
    </location>
</feature>
<dbReference type="InterPro" id="IPR051784">
    <property type="entry name" value="Nod_factor_ABC_transporter"/>
</dbReference>
<dbReference type="GO" id="GO:0046677">
    <property type="term" value="P:response to antibiotic"/>
    <property type="evidence" value="ECO:0007669"/>
    <property type="project" value="UniProtKB-KW"/>
</dbReference>
<keyword evidence="6" id="KW-0813">Transport</keyword>
<feature type="transmembrane region" description="Helical" evidence="6">
    <location>
        <begin position="245"/>
        <end position="268"/>
    </location>
</feature>
<dbReference type="PROSITE" id="PS51012">
    <property type="entry name" value="ABC_TM2"/>
    <property type="match status" value="1"/>
</dbReference>
<evidence type="ECO:0000313" key="9">
    <source>
        <dbReference type="Proteomes" id="UP000282674"/>
    </source>
</evidence>
<dbReference type="Proteomes" id="UP000282674">
    <property type="component" value="Unassembled WGS sequence"/>
</dbReference>
<dbReference type="PIRSF" id="PIRSF006648">
    <property type="entry name" value="DrrB"/>
    <property type="match status" value="1"/>
</dbReference>
<feature type="transmembrane region" description="Helical" evidence="6">
    <location>
        <begin position="161"/>
        <end position="186"/>
    </location>
</feature>
<keyword evidence="4 6" id="KW-0472">Membrane</keyword>
<dbReference type="EMBL" id="RFFG01000024">
    <property type="protein sequence ID" value="RMI43659.1"/>
    <property type="molecule type" value="Genomic_DNA"/>
</dbReference>
<dbReference type="InterPro" id="IPR047817">
    <property type="entry name" value="ABC2_TM_bact-type"/>
</dbReference>
<feature type="domain" description="ABC transmembrane type-2" evidence="7">
    <location>
        <begin position="42"/>
        <end position="274"/>
    </location>
</feature>
<comment type="caution">
    <text evidence="8">The sequence shown here is derived from an EMBL/GenBank/DDBJ whole genome shotgun (WGS) entry which is preliminary data.</text>
</comment>
<keyword evidence="9" id="KW-1185">Reference proteome</keyword>
<evidence type="ECO:0000256" key="4">
    <source>
        <dbReference type="ARBA" id="ARBA00023136"/>
    </source>
</evidence>
<sequence>MTAVAERAAERREQAPGDGASVPAQIGVLTAHTVQAMLSDRRLLLLTLVEPLPMLLVFGQALSGLARVPGFPRGVPYIDFLVPALMVTTALQSGLQSATRLTDDLGGGLISRFRTLPLWLGSVLVAQSAAGLVRGLIRLVTLVVLAWALFGFRSRGGPLALVLAVAVSLAVAWGLGWLFMLLACWFRRGETLQAAAGLAMFPLMFASNAFLPVASLPPWLRAVAEANPLTHGVTAVRALVLGRPALPAVAATFALALLVTAVTAPIAVRRVRRTE</sequence>
<dbReference type="OrthoDB" id="3486889at2"/>
<dbReference type="InterPro" id="IPR000412">
    <property type="entry name" value="ABC_2_transport"/>
</dbReference>
<dbReference type="PRINTS" id="PR00164">
    <property type="entry name" value="ABC2TRNSPORT"/>
</dbReference>
<dbReference type="AlphaFoldDB" id="A0A3M2M1W2"/>
<protein>
    <recommendedName>
        <fullName evidence="6">Transport permease protein</fullName>
    </recommendedName>
</protein>
<keyword evidence="3 6" id="KW-1133">Transmembrane helix</keyword>
<name>A0A3M2M1W2_9ACTN</name>
<dbReference type="RefSeq" id="WP_122195117.1">
    <property type="nucleotide sequence ID" value="NZ_JBHSKC010000008.1"/>
</dbReference>
<keyword evidence="6" id="KW-1003">Cell membrane</keyword>
<evidence type="ECO:0000313" key="8">
    <source>
        <dbReference type="EMBL" id="RMI43659.1"/>
    </source>
</evidence>
<evidence type="ECO:0000256" key="1">
    <source>
        <dbReference type="ARBA" id="ARBA00004141"/>
    </source>
</evidence>
<evidence type="ECO:0000256" key="2">
    <source>
        <dbReference type="ARBA" id="ARBA00022692"/>
    </source>
</evidence>
<dbReference type="GO" id="GO:0043190">
    <property type="term" value="C:ATP-binding cassette (ABC) transporter complex"/>
    <property type="evidence" value="ECO:0007669"/>
    <property type="project" value="InterPro"/>
</dbReference>
<comment type="caution">
    <text evidence="6">Lacks conserved residue(s) required for the propagation of feature annotation.</text>
</comment>
<evidence type="ECO:0000259" key="7">
    <source>
        <dbReference type="PROSITE" id="PS51012"/>
    </source>
</evidence>
<evidence type="ECO:0000256" key="3">
    <source>
        <dbReference type="ARBA" id="ARBA00022989"/>
    </source>
</evidence>
<comment type="subcellular location">
    <subcellularLocation>
        <location evidence="6">Cell membrane</location>
        <topology evidence="6">Multi-pass membrane protein</topology>
    </subcellularLocation>
    <subcellularLocation>
        <location evidence="1">Membrane</location>
        <topology evidence="1">Multi-pass membrane protein</topology>
    </subcellularLocation>
</comment>
<evidence type="ECO:0000256" key="5">
    <source>
        <dbReference type="ARBA" id="ARBA00023251"/>
    </source>
</evidence>
<keyword evidence="5" id="KW-0046">Antibiotic resistance</keyword>